<proteinExistence type="predicted"/>
<dbReference type="Proteomes" id="UP000824782">
    <property type="component" value="Unassembled WGS sequence"/>
</dbReference>
<dbReference type="EMBL" id="WNYA01000581">
    <property type="protein sequence ID" value="KAG8547891.1"/>
    <property type="molecule type" value="Genomic_DNA"/>
</dbReference>
<evidence type="ECO:0000313" key="1">
    <source>
        <dbReference type="EMBL" id="KAG8547891.1"/>
    </source>
</evidence>
<keyword evidence="2" id="KW-1185">Reference proteome</keyword>
<reference evidence="1" key="1">
    <citation type="thesis" date="2020" institute="ProQuest LLC" country="789 East Eisenhower Parkway, Ann Arbor, MI, USA">
        <title>Comparative Genomics and Chromosome Evolution.</title>
        <authorList>
            <person name="Mudd A.B."/>
        </authorList>
    </citation>
    <scope>NUCLEOTIDE SEQUENCE</scope>
    <source>
        <strain evidence="1">237g6f4</strain>
        <tissue evidence="1">Blood</tissue>
    </source>
</reference>
<sequence length="93" mass="10357">MADTSRLNVQISADTKCCCDSLLLHPRPLLLGVIGQYCLRGPLLHPSISRPEEERSLHLTIADQEFSSVACSLKRTARRRRSCSIFGRSSRSS</sequence>
<organism evidence="1 2">
    <name type="scientific">Engystomops pustulosus</name>
    <name type="common">Tungara frog</name>
    <name type="synonym">Physalaemus pustulosus</name>
    <dbReference type="NCBI Taxonomy" id="76066"/>
    <lineage>
        <taxon>Eukaryota</taxon>
        <taxon>Metazoa</taxon>
        <taxon>Chordata</taxon>
        <taxon>Craniata</taxon>
        <taxon>Vertebrata</taxon>
        <taxon>Euteleostomi</taxon>
        <taxon>Amphibia</taxon>
        <taxon>Batrachia</taxon>
        <taxon>Anura</taxon>
        <taxon>Neobatrachia</taxon>
        <taxon>Hyloidea</taxon>
        <taxon>Leptodactylidae</taxon>
        <taxon>Leiuperinae</taxon>
        <taxon>Engystomops</taxon>
    </lineage>
</organism>
<protein>
    <submittedName>
        <fullName evidence="1">Uncharacterized protein</fullName>
    </submittedName>
</protein>
<evidence type="ECO:0000313" key="2">
    <source>
        <dbReference type="Proteomes" id="UP000824782"/>
    </source>
</evidence>
<accession>A0AAV6ZF80</accession>
<name>A0AAV6ZF80_ENGPU</name>
<gene>
    <name evidence="1" type="ORF">GDO81_027236</name>
</gene>
<comment type="caution">
    <text evidence="1">The sequence shown here is derived from an EMBL/GenBank/DDBJ whole genome shotgun (WGS) entry which is preliminary data.</text>
</comment>
<dbReference type="AlphaFoldDB" id="A0AAV6ZF80"/>